<evidence type="ECO:0000259" key="7">
    <source>
        <dbReference type="PROSITE" id="PS50109"/>
    </source>
</evidence>
<dbReference type="PRINTS" id="PR00344">
    <property type="entry name" value="BCTRLSENSOR"/>
</dbReference>
<dbReference type="InterPro" id="IPR004358">
    <property type="entry name" value="Sig_transdc_His_kin-like_C"/>
</dbReference>
<dbReference type="PANTHER" id="PTHR43711">
    <property type="entry name" value="TWO-COMPONENT HISTIDINE KINASE"/>
    <property type="match status" value="1"/>
</dbReference>
<dbReference type="InterPro" id="IPR036890">
    <property type="entry name" value="HATPase_C_sf"/>
</dbReference>
<reference evidence="9 10" key="1">
    <citation type="submission" date="2024-12" db="EMBL/GenBank/DDBJ databases">
        <authorList>
            <person name="Hu S."/>
        </authorList>
    </citation>
    <scope>NUCLEOTIDE SEQUENCE [LARGE SCALE GENOMIC DNA]</scope>
    <source>
        <strain evidence="9 10">THG-T11</strain>
    </source>
</reference>
<dbReference type="CDD" id="cd00082">
    <property type="entry name" value="HisKA"/>
    <property type="match status" value="1"/>
</dbReference>
<comment type="caution">
    <text evidence="9">The sequence shown here is derived from an EMBL/GenBank/DDBJ whole genome shotgun (WGS) entry which is preliminary data.</text>
</comment>
<dbReference type="RefSeq" id="WP_138723657.1">
    <property type="nucleotide sequence ID" value="NZ_SSHJ02000007.1"/>
</dbReference>
<dbReference type="PANTHER" id="PTHR43711:SF26">
    <property type="entry name" value="SENSOR HISTIDINE KINASE RCSC"/>
    <property type="match status" value="1"/>
</dbReference>
<evidence type="ECO:0000256" key="1">
    <source>
        <dbReference type="ARBA" id="ARBA00000085"/>
    </source>
</evidence>
<dbReference type="Gene3D" id="3.30.565.10">
    <property type="entry name" value="Histidine kinase-like ATPase, C-terminal domain"/>
    <property type="match status" value="1"/>
</dbReference>
<dbReference type="SMART" id="SM00091">
    <property type="entry name" value="PAS"/>
    <property type="match status" value="1"/>
</dbReference>
<feature type="domain" description="PAS" evidence="8">
    <location>
        <begin position="3"/>
        <end position="56"/>
    </location>
</feature>
<keyword evidence="4" id="KW-0808">Transferase</keyword>
<comment type="catalytic activity">
    <reaction evidence="1">
        <text>ATP + protein L-histidine = ADP + protein N-phospho-L-histidine.</text>
        <dbReference type="EC" id="2.7.13.3"/>
    </reaction>
</comment>
<evidence type="ECO:0000256" key="6">
    <source>
        <dbReference type="ARBA" id="ARBA00023012"/>
    </source>
</evidence>
<dbReference type="InterPro" id="IPR005467">
    <property type="entry name" value="His_kinase_dom"/>
</dbReference>
<sequence>MERAKLLNAIIENAIDGIITIDEFGIIEHINPSALTLFGYNRDELIGKNVSVLMPQPDKARHDHYIANYRHSGHAHIIGIGREVQGQRRDGSVFPFRLGVSEVKFSDRRIFTGFIHDLSRQKEDELKIKSYTEELEYKIKERTQDLIRSINELETAKEHVSALFEKEKELNQLKTRFVSMASHEFRTPLSSIQLSASLIDKYSSKSDVANVEKHTMKIKNAINNLTTILNDFLSLEKLEAGKVEPNANWFNVIAFAEEIVEEMQLISKQNQLIVYEHTGTSAQVFLDNNLLKNCIINLISNAIKYSGENTMIQFNTKLKENELIVEVKDNGIGIPELDKVNLFEPFFRAHNTGDIPGTGLGLNIVKRYVGLMNGTVACQTEQNKGTTFTLHFNFNQQ</sequence>
<keyword evidence="3" id="KW-0597">Phosphoprotein</keyword>
<proteinExistence type="predicted"/>
<feature type="domain" description="Histidine kinase" evidence="7">
    <location>
        <begin position="180"/>
        <end position="396"/>
    </location>
</feature>
<evidence type="ECO:0000256" key="2">
    <source>
        <dbReference type="ARBA" id="ARBA00012438"/>
    </source>
</evidence>
<keyword evidence="5" id="KW-0418">Kinase</keyword>
<dbReference type="NCBIfam" id="TIGR00229">
    <property type="entry name" value="sensory_box"/>
    <property type="match status" value="1"/>
</dbReference>
<evidence type="ECO:0000256" key="4">
    <source>
        <dbReference type="ARBA" id="ARBA00022679"/>
    </source>
</evidence>
<protein>
    <recommendedName>
        <fullName evidence="2">histidine kinase</fullName>
        <ecNumber evidence="2">2.7.13.3</ecNumber>
    </recommendedName>
</protein>
<dbReference type="CDD" id="cd00130">
    <property type="entry name" value="PAS"/>
    <property type="match status" value="1"/>
</dbReference>
<dbReference type="InterPro" id="IPR036097">
    <property type="entry name" value="HisK_dim/P_sf"/>
</dbReference>
<dbReference type="SMART" id="SM00388">
    <property type="entry name" value="HisKA"/>
    <property type="match status" value="1"/>
</dbReference>
<keyword evidence="10" id="KW-1185">Reference proteome</keyword>
<dbReference type="SMART" id="SM00387">
    <property type="entry name" value="HATPase_c"/>
    <property type="match status" value="1"/>
</dbReference>
<dbReference type="InterPro" id="IPR050736">
    <property type="entry name" value="Sensor_HK_Regulatory"/>
</dbReference>
<dbReference type="EMBL" id="SSHJ02000007">
    <property type="protein sequence ID" value="MFN0256560.1"/>
    <property type="molecule type" value="Genomic_DNA"/>
</dbReference>
<dbReference type="Gene3D" id="1.10.287.130">
    <property type="match status" value="1"/>
</dbReference>
<evidence type="ECO:0000256" key="5">
    <source>
        <dbReference type="ARBA" id="ARBA00022777"/>
    </source>
</evidence>
<organism evidence="9 10">
    <name type="scientific">Pedobacter ureilyticus</name>
    <dbReference type="NCBI Taxonomy" id="1393051"/>
    <lineage>
        <taxon>Bacteria</taxon>
        <taxon>Pseudomonadati</taxon>
        <taxon>Bacteroidota</taxon>
        <taxon>Sphingobacteriia</taxon>
        <taxon>Sphingobacteriales</taxon>
        <taxon>Sphingobacteriaceae</taxon>
        <taxon>Pedobacter</taxon>
    </lineage>
</organism>
<evidence type="ECO:0000256" key="3">
    <source>
        <dbReference type="ARBA" id="ARBA00022553"/>
    </source>
</evidence>
<evidence type="ECO:0000313" key="10">
    <source>
        <dbReference type="Proteomes" id="UP001517247"/>
    </source>
</evidence>
<dbReference type="Pfam" id="PF00989">
    <property type="entry name" value="PAS"/>
    <property type="match status" value="1"/>
</dbReference>
<gene>
    <name evidence="9" type="ORF">E6A44_013310</name>
</gene>
<dbReference type="PROSITE" id="PS50112">
    <property type="entry name" value="PAS"/>
    <property type="match status" value="1"/>
</dbReference>
<dbReference type="InterPro" id="IPR013767">
    <property type="entry name" value="PAS_fold"/>
</dbReference>
<dbReference type="CDD" id="cd00075">
    <property type="entry name" value="HATPase"/>
    <property type="match status" value="1"/>
</dbReference>
<dbReference type="EC" id="2.7.13.3" evidence="2"/>
<dbReference type="Proteomes" id="UP001517247">
    <property type="component" value="Unassembled WGS sequence"/>
</dbReference>
<accession>A0ABW9J8X5</accession>
<dbReference type="SUPFAM" id="SSF55874">
    <property type="entry name" value="ATPase domain of HSP90 chaperone/DNA topoisomerase II/histidine kinase"/>
    <property type="match status" value="1"/>
</dbReference>
<evidence type="ECO:0000259" key="8">
    <source>
        <dbReference type="PROSITE" id="PS50112"/>
    </source>
</evidence>
<dbReference type="Pfam" id="PF00512">
    <property type="entry name" value="HisKA"/>
    <property type="match status" value="1"/>
</dbReference>
<dbReference type="Gene3D" id="3.30.450.20">
    <property type="entry name" value="PAS domain"/>
    <property type="match status" value="1"/>
</dbReference>
<name>A0ABW9J8X5_9SPHI</name>
<dbReference type="InterPro" id="IPR035965">
    <property type="entry name" value="PAS-like_dom_sf"/>
</dbReference>
<evidence type="ECO:0000313" key="9">
    <source>
        <dbReference type="EMBL" id="MFN0256560.1"/>
    </source>
</evidence>
<dbReference type="Pfam" id="PF02518">
    <property type="entry name" value="HATPase_c"/>
    <property type="match status" value="1"/>
</dbReference>
<keyword evidence="6" id="KW-0902">Two-component regulatory system</keyword>
<dbReference type="InterPro" id="IPR000014">
    <property type="entry name" value="PAS"/>
</dbReference>
<dbReference type="InterPro" id="IPR003661">
    <property type="entry name" value="HisK_dim/P_dom"/>
</dbReference>
<dbReference type="SUPFAM" id="SSF47384">
    <property type="entry name" value="Homodimeric domain of signal transducing histidine kinase"/>
    <property type="match status" value="1"/>
</dbReference>
<dbReference type="InterPro" id="IPR003594">
    <property type="entry name" value="HATPase_dom"/>
</dbReference>
<dbReference type="PROSITE" id="PS50109">
    <property type="entry name" value="HIS_KIN"/>
    <property type="match status" value="1"/>
</dbReference>
<dbReference type="SUPFAM" id="SSF55785">
    <property type="entry name" value="PYP-like sensor domain (PAS domain)"/>
    <property type="match status" value="1"/>
</dbReference>